<reference evidence="1" key="3">
    <citation type="journal article" date="2023" name="Int. J. Syst. Evol. Microbiol.">
        <title>Sellimonas catena sp. nov., isolated from human faeces.</title>
        <authorList>
            <person name="Hisatomi A."/>
            <person name="Ohkuma M."/>
            <person name="Sakamoto M."/>
        </authorList>
    </citation>
    <scope>NUCLEOTIDE SEQUENCE</scope>
    <source>
        <strain evidence="1">18CBH55</strain>
    </source>
</reference>
<dbReference type="GO" id="GO:0032259">
    <property type="term" value="P:methylation"/>
    <property type="evidence" value="ECO:0007669"/>
    <property type="project" value="UniProtKB-KW"/>
</dbReference>
<accession>A0A9W6C7L6</accession>
<dbReference type="InterPro" id="IPR029063">
    <property type="entry name" value="SAM-dependent_MTases_sf"/>
</dbReference>
<reference evidence="1" key="1">
    <citation type="submission" date="2022-11" db="EMBL/GenBank/DDBJ databases">
        <title>Draft genome sequence of Sellimonas catena strain 18CBH55.</title>
        <authorList>
            <person name="Atsushi H."/>
            <person name="Moriya O."/>
            <person name="Mitsuo S."/>
        </authorList>
    </citation>
    <scope>NUCLEOTIDE SEQUENCE</scope>
    <source>
        <strain evidence="1">18CBH55</strain>
    </source>
</reference>
<organism evidence="1 2">
    <name type="scientific">Sellimonas catena</name>
    <dbReference type="NCBI Taxonomy" id="2994035"/>
    <lineage>
        <taxon>Bacteria</taxon>
        <taxon>Bacillati</taxon>
        <taxon>Bacillota</taxon>
        <taxon>Clostridia</taxon>
        <taxon>Lachnospirales</taxon>
        <taxon>Lachnospiraceae</taxon>
        <taxon>Sellimonas</taxon>
    </lineage>
</organism>
<dbReference type="Gene3D" id="3.40.50.150">
    <property type="entry name" value="Vaccinia Virus protein VP39"/>
    <property type="match status" value="1"/>
</dbReference>
<dbReference type="GO" id="GO:0008168">
    <property type="term" value="F:methyltransferase activity"/>
    <property type="evidence" value="ECO:0007669"/>
    <property type="project" value="UniProtKB-KW"/>
</dbReference>
<proteinExistence type="predicted"/>
<dbReference type="RefSeq" id="WP_281844269.1">
    <property type="nucleotide sequence ID" value="NZ_BSCH01000002.1"/>
</dbReference>
<dbReference type="AlphaFoldDB" id="A0A9W6C7L6"/>
<dbReference type="PANTHER" id="PTHR43861:SF1">
    <property type="entry name" value="TRANS-ACONITATE 2-METHYLTRANSFERASE"/>
    <property type="match status" value="1"/>
</dbReference>
<protein>
    <submittedName>
        <fullName evidence="1">SAM-dependent methyltransferase</fullName>
    </submittedName>
</protein>
<evidence type="ECO:0000313" key="2">
    <source>
        <dbReference type="Proteomes" id="UP001145094"/>
    </source>
</evidence>
<dbReference type="Pfam" id="PF13489">
    <property type="entry name" value="Methyltransf_23"/>
    <property type="match status" value="1"/>
</dbReference>
<comment type="caution">
    <text evidence="1">The sequence shown here is derived from an EMBL/GenBank/DDBJ whole genome shotgun (WGS) entry which is preliminary data.</text>
</comment>
<dbReference type="PANTHER" id="PTHR43861">
    <property type="entry name" value="TRANS-ACONITATE 2-METHYLTRANSFERASE-RELATED"/>
    <property type="match status" value="1"/>
</dbReference>
<dbReference type="Proteomes" id="UP001145094">
    <property type="component" value="Unassembled WGS sequence"/>
</dbReference>
<keyword evidence="1" id="KW-0808">Transferase</keyword>
<evidence type="ECO:0000313" key="1">
    <source>
        <dbReference type="EMBL" id="GLG88833.1"/>
    </source>
</evidence>
<dbReference type="CDD" id="cd02440">
    <property type="entry name" value="AdoMet_MTases"/>
    <property type="match status" value="1"/>
</dbReference>
<name>A0A9W6C7L6_9FIRM</name>
<dbReference type="EMBL" id="BSCH01000002">
    <property type="protein sequence ID" value="GLG88833.1"/>
    <property type="molecule type" value="Genomic_DNA"/>
</dbReference>
<sequence>MINMEETNKTIDYYNSNAAQYFSSTVNVDMSECCERFLKYVVPGGRIIDIGAGSGRDIKYFKDRGYAVEGIDASEEMCRLAADYSGAEVSCDSIQDWHPEGKYDGIWANASLLHLLLNEIEEFVCRASDYLKPNGVFYISMKTGIQTGCDNNGRFFTDFSEEKVQQIVAKSTSLEIIDTWITADALGRNEAKWLNVIIQKR</sequence>
<reference evidence="1" key="2">
    <citation type="submission" date="2022-11" db="EMBL/GenBank/DDBJ databases">
        <title>Draft genome sequence of Sellimonas catena strain 18CBH55.</title>
        <authorList>
            <person name="Hisatomi A."/>
            <person name="Ohkuma M."/>
            <person name="Sakamoto M."/>
        </authorList>
    </citation>
    <scope>NUCLEOTIDE SEQUENCE</scope>
    <source>
        <strain evidence="1">18CBH55</strain>
    </source>
</reference>
<gene>
    <name evidence="1" type="ORF">Selli2_02590</name>
</gene>
<keyword evidence="1" id="KW-0489">Methyltransferase</keyword>
<dbReference type="SUPFAM" id="SSF53335">
    <property type="entry name" value="S-adenosyl-L-methionine-dependent methyltransferases"/>
    <property type="match status" value="1"/>
</dbReference>